<evidence type="ECO:0000313" key="4">
    <source>
        <dbReference type="Proteomes" id="UP000541444"/>
    </source>
</evidence>
<feature type="region of interest" description="Disordered" evidence="2">
    <location>
        <begin position="195"/>
        <end position="239"/>
    </location>
</feature>
<feature type="non-terminal residue" evidence="3">
    <location>
        <position position="1"/>
    </location>
</feature>
<sequence length="561" mass="63713">RLKLKYSGDRSLEMAIPAPIPLTYQGLSEDEAVEAEEDFYYNLENDVNHNKYDKQGQRNKKYENAEASCFVLYAKGNRTLTLYKVENVPLEFAFKMGNSSANEVSTSGRANESDNEEEIGLEQFPSFPGQLVSYPPGFDAFRGLCKAKADVEGKWVNCVEFAVAEEETELELVLEGLGLSRKRRVDCKSNKVRKAQSARSMAGVDEGKKQTLPASGATESGKVTKEKRKRIESSGEKVTEVRPTAVDDLKGSRKGPDWRLFMEKKIRTRCQLQVEENANLDEMVEEHDKLGRHLMLKGYSEEETVLDNQEDDVILPEGGSEKVVREMSLRINDLESGLSRERKTSKALLSAQAELQVKLNSSRSREDNVLMYNQEFVEQFDRMKEENENREDQYVKGKVLEGEIKEIESLVKRKEELLKDLLAREELNAKIGRLCTRVVDLEAMNLAEFAKYVAKLEEDVIYHDKVDMEIIEWKNDYARLKSRLERLKDDKRLESEWDTLFKTLSDKGCICGAKIDRGNCLGSMESQLGPQTAESIEQGRAVVAHKLKERPLDVGGSTAEI</sequence>
<reference evidence="3 4" key="1">
    <citation type="journal article" date="2020" name="IScience">
        <title>Genome Sequencing of the Endangered Kingdonia uniflora (Circaeasteraceae, Ranunculales) Reveals Potential Mechanisms of Evolutionary Specialization.</title>
        <authorList>
            <person name="Sun Y."/>
            <person name="Deng T."/>
            <person name="Zhang A."/>
            <person name="Moore M.J."/>
            <person name="Landis J.B."/>
            <person name="Lin N."/>
            <person name="Zhang H."/>
            <person name="Zhang X."/>
            <person name="Huang J."/>
            <person name="Zhang X."/>
            <person name="Sun H."/>
            <person name="Wang H."/>
        </authorList>
    </citation>
    <scope>NUCLEOTIDE SEQUENCE [LARGE SCALE GENOMIC DNA]</scope>
    <source>
        <strain evidence="3">TB1705</strain>
        <tissue evidence="3">Leaf</tissue>
    </source>
</reference>
<organism evidence="3 4">
    <name type="scientific">Kingdonia uniflora</name>
    <dbReference type="NCBI Taxonomy" id="39325"/>
    <lineage>
        <taxon>Eukaryota</taxon>
        <taxon>Viridiplantae</taxon>
        <taxon>Streptophyta</taxon>
        <taxon>Embryophyta</taxon>
        <taxon>Tracheophyta</taxon>
        <taxon>Spermatophyta</taxon>
        <taxon>Magnoliopsida</taxon>
        <taxon>Ranunculales</taxon>
        <taxon>Circaeasteraceae</taxon>
        <taxon>Kingdonia</taxon>
    </lineage>
</organism>
<dbReference type="EMBL" id="JACGCM010000428">
    <property type="protein sequence ID" value="KAF6172404.1"/>
    <property type="molecule type" value="Genomic_DNA"/>
</dbReference>
<protein>
    <submittedName>
        <fullName evidence="3">Uncharacterized protein</fullName>
    </submittedName>
</protein>
<feature type="coiled-coil region" evidence="1">
    <location>
        <begin position="373"/>
        <end position="424"/>
    </location>
</feature>
<comment type="caution">
    <text evidence="3">The sequence shown here is derived from an EMBL/GenBank/DDBJ whole genome shotgun (WGS) entry which is preliminary data.</text>
</comment>
<keyword evidence="1" id="KW-0175">Coiled coil</keyword>
<feature type="compositionally biased region" description="Basic and acidic residues" evidence="2">
    <location>
        <begin position="229"/>
        <end position="239"/>
    </location>
</feature>
<keyword evidence="4" id="KW-1185">Reference proteome</keyword>
<evidence type="ECO:0000256" key="2">
    <source>
        <dbReference type="SAM" id="MobiDB-lite"/>
    </source>
</evidence>
<evidence type="ECO:0000256" key="1">
    <source>
        <dbReference type="SAM" id="Coils"/>
    </source>
</evidence>
<dbReference type="AlphaFoldDB" id="A0A7J7NZP2"/>
<gene>
    <name evidence="3" type="ORF">GIB67_025909</name>
</gene>
<evidence type="ECO:0000313" key="3">
    <source>
        <dbReference type="EMBL" id="KAF6172404.1"/>
    </source>
</evidence>
<accession>A0A7J7NZP2</accession>
<proteinExistence type="predicted"/>
<dbReference type="Proteomes" id="UP000541444">
    <property type="component" value="Unassembled WGS sequence"/>
</dbReference>
<name>A0A7J7NZP2_9MAGN</name>